<dbReference type="AlphaFoldDB" id="A0A830HWS3"/>
<proteinExistence type="inferred from homology"/>
<evidence type="ECO:0000313" key="9">
    <source>
        <dbReference type="EMBL" id="GHP11632.1"/>
    </source>
</evidence>
<evidence type="ECO:0000256" key="5">
    <source>
        <dbReference type="RuleBase" id="RU368084"/>
    </source>
</evidence>
<dbReference type="EMBL" id="BNJQ01000035">
    <property type="protein sequence ID" value="GHP11632.1"/>
    <property type="molecule type" value="Genomic_DNA"/>
</dbReference>
<accession>A0A830HWS3</accession>
<dbReference type="Proteomes" id="UP000660262">
    <property type="component" value="Unassembled WGS sequence"/>
</dbReference>
<feature type="region of interest" description="Disordered" evidence="6">
    <location>
        <begin position="1"/>
        <end position="167"/>
    </location>
</feature>
<reference evidence="9" key="1">
    <citation type="submission" date="2020-10" db="EMBL/GenBank/DDBJ databases">
        <title>Unveiling of a novel bifunctional photoreceptor, Dualchrome1, isolated from a cosmopolitan green alga.</title>
        <authorList>
            <person name="Suzuki S."/>
            <person name="Kawachi M."/>
        </authorList>
    </citation>
    <scope>NUCLEOTIDE SEQUENCE</scope>
    <source>
        <strain evidence="9">NIES 2893</strain>
    </source>
</reference>
<feature type="compositionally biased region" description="Low complexity" evidence="6">
    <location>
        <begin position="27"/>
        <end position="44"/>
    </location>
</feature>
<protein>
    <recommendedName>
        <fullName evidence="5">Origin recognition complex subunit 2</fullName>
    </recommendedName>
</protein>
<dbReference type="InterPro" id="IPR007220">
    <property type="entry name" value="ORC2"/>
</dbReference>
<dbReference type="InterPro" id="IPR056773">
    <property type="entry name" value="WHD_ORC2"/>
</dbReference>
<evidence type="ECO:0000256" key="1">
    <source>
        <dbReference type="ARBA" id="ARBA00004123"/>
    </source>
</evidence>
<dbReference type="Pfam" id="PF24882">
    <property type="entry name" value="WHD_ORC2"/>
    <property type="match status" value="1"/>
</dbReference>
<dbReference type="GO" id="GO:0006260">
    <property type="term" value="P:DNA replication"/>
    <property type="evidence" value="ECO:0007669"/>
    <property type="project" value="UniProtKB-UniRule"/>
</dbReference>
<evidence type="ECO:0000259" key="7">
    <source>
        <dbReference type="Pfam" id="PF04084"/>
    </source>
</evidence>
<sequence>MPARSNKSDPSSPSAMPQNQRVRLSRSRLIVSSSSQIPFSAGRRSSARRGGGRAPSSARAPRASRAPGASSALNAAEPEKKKKLGASEHASASKAGMAAAVVQNPSASSDQKKRRGRPPKTPEQQEQPLKKKMRTNPPSPTLEEAKTPEKAKKTKHDTTPLGKKSSMLVGDMPRHVLNGRELTELLGKLPAPHFNERQTIHANLTKSHATWRSLLLSGFSVVLYGFGSKRRAAEEFAQTETERGVDVVVLDGHHPQANVHAAATEVLAAARATNGITTSRRGENAATTASEVAAAMARFNKDDPKHVLLVVHGIDAQAMRTRDNMHALAALCDARPYVRVVASADHVHAAAAMDAHLTQALDAAWVEAHTYEPYEAEAALSGGVPPVLRKHAGDAPALHAATVVLRTLTPNARDIFGVLARAGPSGMTQSELYAACRDRFLVSAELTLRAHLQEFRDHELVIAVRDAASGVEKVAAKLQGSALNELLATVVEEV</sequence>
<keyword evidence="4 5" id="KW-0539">Nucleus</keyword>
<dbReference type="OrthoDB" id="20198at2759"/>
<comment type="caution">
    <text evidence="9">The sequence shown here is derived from an EMBL/GenBank/DDBJ whole genome shotgun (WGS) entry which is preliminary data.</text>
</comment>
<feature type="compositionally biased region" description="Polar residues" evidence="6">
    <location>
        <begin position="8"/>
        <end position="19"/>
    </location>
</feature>
<feature type="domain" description="Origin recognition complex subunit 2 winged-helix" evidence="8">
    <location>
        <begin position="423"/>
        <end position="474"/>
    </location>
</feature>
<dbReference type="GO" id="GO:0005664">
    <property type="term" value="C:nuclear origin of replication recognition complex"/>
    <property type="evidence" value="ECO:0007669"/>
    <property type="project" value="UniProtKB-UniRule"/>
</dbReference>
<evidence type="ECO:0000256" key="3">
    <source>
        <dbReference type="ARBA" id="ARBA00022705"/>
    </source>
</evidence>
<comment type="subunit">
    <text evidence="5">Component of the origin recognition complex (ORC).</text>
</comment>
<feature type="compositionally biased region" description="Low complexity" evidence="6">
    <location>
        <begin position="54"/>
        <end position="72"/>
    </location>
</feature>
<keyword evidence="3 5" id="KW-0235">DNA replication</keyword>
<evidence type="ECO:0000313" key="10">
    <source>
        <dbReference type="Proteomes" id="UP000660262"/>
    </source>
</evidence>
<dbReference type="PANTHER" id="PTHR14052">
    <property type="entry name" value="ORIGIN RECOGNITION COMPLEX SUBUNIT 2"/>
    <property type="match status" value="1"/>
</dbReference>
<name>A0A830HWS3_9CHLO</name>
<evidence type="ECO:0000259" key="8">
    <source>
        <dbReference type="Pfam" id="PF24882"/>
    </source>
</evidence>
<dbReference type="Pfam" id="PF04084">
    <property type="entry name" value="RecA-like_ORC2"/>
    <property type="match status" value="1"/>
</dbReference>
<comment type="subcellular location">
    <subcellularLocation>
        <location evidence="1 5">Nucleus</location>
    </subcellularLocation>
</comment>
<feature type="compositionally biased region" description="Low complexity" evidence="6">
    <location>
        <begin position="90"/>
        <end position="100"/>
    </location>
</feature>
<feature type="domain" description="Origin recognition complex subunit 2 RecA-like" evidence="7">
    <location>
        <begin position="197"/>
        <end position="367"/>
    </location>
</feature>
<evidence type="ECO:0000256" key="4">
    <source>
        <dbReference type="ARBA" id="ARBA00023242"/>
    </source>
</evidence>
<evidence type="ECO:0000256" key="6">
    <source>
        <dbReference type="SAM" id="MobiDB-lite"/>
    </source>
</evidence>
<comment type="function">
    <text evidence="5">Component of the origin recognition complex (ORC) that binds origins of replication. DNA-binding is ATP-dependent. ORC is required to assemble the pre-replication complex necessary to initiate DNA replication.</text>
</comment>
<organism evidence="9 10">
    <name type="scientific">Pycnococcus provasolii</name>
    <dbReference type="NCBI Taxonomy" id="41880"/>
    <lineage>
        <taxon>Eukaryota</taxon>
        <taxon>Viridiplantae</taxon>
        <taxon>Chlorophyta</taxon>
        <taxon>Pseudoscourfieldiophyceae</taxon>
        <taxon>Pseudoscourfieldiales</taxon>
        <taxon>Pycnococcaceae</taxon>
        <taxon>Pycnococcus</taxon>
    </lineage>
</organism>
<comment type="similarity">
    <text evidence="2 5">Belongs to the ORC2 family.</text>
</comment>
<dbReference type="InterPro" id="IPR056772">
    <property type="entry name" value="RecA-like_ORC2"/>
</dbReference>
<dbReference type="GO" id="GO:0003688">
    <property type="term" value="F:DNA replication origin binding"/>
    <property type="evidence" value="ECO:0007669"/>
    <property type="project" value="UniProtKB-UniRule"/>
</dbReference>
<gene>
    <name evidence="9" type="ORF">PPROV_001036000</name>
</gene>
<dbReference type="PANTHER" id="PTHR14052:SF0">
    <property type="entry name" value="ORIGIN RECOGNITION COMPLEX SUBUNIT 2"/>
    <property type="match status" value="1"/>
</dbReference>
<keyword evidence="10" id="KW-1185">Reference proteome</keyword>
<evidence type="ECO:0000256" key="2">
    <source>
        <dbReference type="ARBA" id="ARBA00007421"/>
    </source>
</evidence>